<organism evidence="2 3">
    <name type="scientific">Passalora fulva</name>
    <name type="common">Tomato leaf mold</name>
    <name type="synonym">Cladosporium fulvum</name>
    <dbReference type="NCBI Taxonomy" id="5499"/>
    <lineage>
        <taxon>Eukaryota</taxon>
        <taxon>Fungi</taxon>
        <taxon>Dikarya</taxon>
        <taxon>Ascomycota</taxon>
        <taxon>Pezizomycotina</taxon>
        <taxon>Dothideomycetes</taxon>
        <taxon>Dothideomycetidae</taxon>
        <taxon>Mycosphaerellales</taxon>
        <taxon>Mycosphaerellaceae</taxon>
        <taxon>Fulvia</taxon>
    </lineage>
</organism>
<protein>
    <recommendedName>
        <fullName evidence="1">Amidohydrolase-related domain-containing protein</fullName>
    </recommendedName>
</protein>
<keyword evidence="3" id="KW-1185">Reference proteome</keyword>
<reference evidence="2" key="1">
    <citation type="submission" date="2021-12" db="EMBL/GenBank/DDBJ databases">
        <authorList>
            <person name="Zaccaron A."/>
            <person name="Stergiopoulos I."/>
        </authorList>
    </citation>
    <scope>NUCLEOTIDE SEQUENCE</scope>
    <source>
        <strain evidence="2">Race5_Kim</strain>
    </source>
</reference>
<dbReference type="Gene3D" id="2.30.40.10">
    <property type="entry name" value="Urease, subunit C, domain 1"/>
    <property type="match status" value="1"/>
</dbReference>
<dbReference type="KEGG" id="ffu:CLAFUR5_08432"/>
<dbReference type="RefSeq" id="XP_047759763.1">
    <property type="nucleotide sequence ID" value="XM_047907580.1"/>
</dbReference>
<feature type="domain" description="Amidohydrolase-related" evidence="1">
    <location>
        <begin position="50"/>
        <end position="387"/>
    </location>
</feature>
<evidence type="ECO:0000259" key="1">
    <source>
        <dbReference type="Pfam" id="PF01979"/>
    </source>
</evidence>
<dbReference type="AlphaFoldDB" id="A0A9Q8LDE7"/>
<dbReference type="InterPro" id="IPR051781">
    <property type="entry name" value="Metallo-dep_Hydrolase"/>
</dbReference>
<dbReference type="Gene3D" id="3.30.110.90">
    <property type="entry name" value="Amidohydrolase"/>
    <property type="match status" value="1"/>
</dbReference>
<dbReference type="PANTHER" id="PTHR43135">
    <property type="entry name" value="ALPHA-D-RIBOSE 1-METHYLPHOSPHONATE 5-TRIPHOSPHATE DIPHOSPHATASE"/>
    <property type="match status" value="1"/>
</dbReference>
<dbReference type="EMBL" id="CP090165">
    <property type="protein sequence ID" value="UJO15397.1"/>
    <property type="molecule type" value="Genomic_DNA"/>
</dbReference>
<evidence type="ECO:0000313" key="3">
    <source>
        <dbReference type="Proteomes" id="UP000756132"/>
    </source>
</evidence>
<proteinExistence type="predicted"/>
<dbReference type="Gene3D" id="1.20.58.520">
    <property type="entry name" value="Amidohydrolase"/>
    <property type="match status" value="1"/>
</dbReference>
<dbReference type="InterPro" id="IPR011059">
    <property type="entry name" value="Metal-dep_hydrolase_composite"/>
</dbReference>
<dbReference type="InterPro" id="IPR032466">
    <property type="entry name" value="Metal_Hydrolase"/>
</dbReference>
<dbReference type="InterPro" id="IPR006680">
    <property type="entry name" value="Amidohydro-rel"/>
</dbReference>
<dbReference type="Proteomes" id="UP000756132">
    <property type="component" value="Chromosome 3"/>
</dbReference>
<dbReference type="OrthoDB" id="5595695at2759"/>
<dbReference type="PANTHER" id="PTHR43135:SF3">
    <property type="entry name" value="ALPHA-D-RIBOSE 1-METHYLPHOSPHONATE 5-TRIPHOSPHATE DIPHOSPHATASE"/>
    <property type="match status" value="1"/>
</dbReference>
<dbReference type="GeneID" id="71988310"/>
<reference evidence="2" key="2">
    <citation type="journal article" date="2022" name="Microb. Genom.">
        <title>A chromosome-scale genome assembly of the tomato pathogen Cladosporium fulvum reveals a compartmentalized genome architecture and the presence of a dispensable chromosome.</title>
        <authorList>
            <person name="Zaccaron A.Z."/>
            <person name="Chen L.H."/>
            <person name="Samaras A."/>
            <person name="Stergiopoulos I."/>
        </authorList>
    </citation>
    <scope>NUCLEOTIDE SEQUENCE</scope>
    <source>
        <strain evidence="2">Race5_Kim</strain>
    </source>
</reference>
<dbReference type="SUPFAM" id="SSF51556">
    <property type="entry name" value="Metallo-dependent hydrolases"/>
    <property type="match status" value="1"/>
</dbReference>
<dbReference type="GO" id="GO:0016810">
    <property type="term" value="F:hydrolase activity, acting on carbon-nitrogen (but not peptide) bonds"/>
    <property type="evidence" value="ECO:0007669"/>
    <property type="project" value="InterPro"/>
</dbReference>
<accession>A0A9Q8LDE7</accession>
<dbReference type="Gene3D" id="3.40.50.10910">
    <property type="entry name" value="Amidohydrolase"/>
    <property type="match status" value="1"/>
</dbReference>
<dbReference type="Pfam" id="PF01979">
    <property type="entry name" value="Amidohydro_1"/>
    <property type="match status" value="1"/>
</dbReference>
<sequence>MPFLIKDVRIFDGESTIENGSVLVQDGKIAHVSPSPIPFSGTTISKPGHTLLPGVIDVHIHANGGTPVALPQALRFGVTTVCDMHNEWYNIQKLHKQREGGDCADLKTTSFAATIDMGWPMPIVLMHDPSPQTQAEVATWPKLKTPADAKQYISDRLAEGVDYIKLMHESGTVMGQTFNKPTLDLQKALIDEAHAHNLFVVAHATCLSDTLEILSLGVDGLTHTFIDQPPTPDLIAAYTKNNAHCNPTLAAMGSGTSEGLATQERFAHDPRVQHLISAEGREQMCHCMSFAKSSSSKCANAYETVRQLKATGVPILVGSDAAGPAVGTAYGLSTHQEMALLVEQCGFTPKEALEAATRVNAERFGFGDRGMIKAGMRADLVLVEGNPLEGLECMLDLRGGVDGGEGLWCV</sequence>
<evidence type="ECO:0000313" key="2">
    <source>
        <dbReference type="EMBL" id="UJO15397.1"/>
    </source>
</evidence>
<name>A0A9Q8LDE7_PASFU</name>
<gene>
    <name evidence="2" type="ORF">CLAFUR5_08432</name>
</gene>
<dbReference type="SUPFAM" id="SSF51338">
    <property type="entry name" value="Composite domain of metallo-dependent hydrolases"/>
    <property type="match status" value="1"/>
</dbReference>